<dbReference type="Proteomes" id="UP000503447">
    <property type="component" value="Chromosome"/>
</dbReference>
<dbReference type="RefSeq" id="WP_171473948.1">
    <property type="nucleotide sequence ID" value="NZ_CP053452.2"/>
</dbReference>
<sequence length="60" mass="6598">MALTQERRREVFAALVAAQDAGLNVAASRKRVAEEHGLTAKQVEKIENEGLDAQWPPLDV</sequence>
<reference evidence="2" key="1">
    <citation type="submission" date="2020-05" db="EMBL/GenBank/DDBJ databases">
        <title>Frigoriglobus tundricola gen. nov., sp. nov., a psychrotolerant cellulolytic planctomycete of the family Gemmataceae with two divergent copies of 16S rRNA gene.</title>
        <authorList>
            <person name="Kulichevskaya I.S."/>
            <person name="Ivanova A.A."/>
            <person name="Naumoff D.G."/>
            <person name="Beletsky A.V."/>
            <person name="Rijpstra W.I.C."/>
            <person name="Sinninghe Damste J.S."/>
            <person name="Mardanov A.V."/>
            <person name="Ravin N.V."/>
            <person name="Dedysh S.N."/>
        </authorList>
    </citation>
    <scope>NUCLEOTIDE SEQUENCE [LARGE SCALE GENOMIC DNA]</scope>
    <source>
        <strain evidence="2">PL17</strain>
    </source>
</reference>
<protein>
    <submittedName>
        <fullName evidence="1">Uncharacterized protein</fullName>
    </submittedName>
</protein>
<gene>
    <name evidence="1" type="ORF">FTUN_6471</name>
</gene>
<dbReference type="AlphaFoldDB" id="A0A6M5YZJ2"/>
<organism evidence="1 2">
    <name type="scientific">Frigoriglobus tundricola</name>
    <dbReference type="NCBI Taxonomy" id="2774151"/>
    <lineage>
        <taxon>Bacteria</taxon>
        <taxon>Pseudomonadati</taxon>
        <taxon>Planctomycetota</taxon>
        <taxon>Planctomycetia</taxon>
        <taxon>Gemmatales</taxon>
        <taxon>Gemmataceae</taxon>
        <taxon>Frigoriglobus</taxon>
    </lineage>
</organism>
<dbReference type="KEGG" id="ftj:FTUN_6471"/>
<name>A0A6M5YZJ2_9BACT</name>
<accession>A0A6M5YZJ2</accession>
<proteinExistence type="predicted"/>
<evidence type="ECO:0000313" key="1">
    <source>
        <dbReference type="EMBL" id="QJW98876.1"/>
    </source>
</evidence>
<dbReference type="EMBL" id="CP053452">
    <property type="protein sequence ID" value="QJW98876.1"/>
    <property type="molecule type" value="Genomic_DNA"/>
</dbReference>
<keyword evidence="2" id="KW-1185">Reference proteome</keyword>
<evidence type="ECO:0000313" key="2">
    <source>
        <dbReference type="Proteomes" id="UP000503447"/>
    </source>
</evidence>